<feature type="domain" description="Aminoglycoside phosphotransferase" evidence="1">
    <location>
        <begin position="34"/>
        <end position="239"/>
    </location>
</feature>
<dbReference type="Proteomes" id="UP001519290">
    <property type="component" value="Unassembled WGS sequence"/>
</dbReference>
<dbReference type="Gene3D" id="3.90.1200.10">
    <property type="match status" value="1"/>
</dbReference>
<proteinExistence type="predicted"/>
<keyword evidence="2" id="KW-0418">Kinase</keyword>
<dbReference type="Pfam" id="PF01636">
    <property type="entry name" value="APH"/>
    <property type="match status" value="1"/>
</dbReference>
<dbReference type="GO" id="GO:0016301">
    <property type="term" value="F:kinase activity"/>
    <property type="evidence" value="ECO:0007669"/>
    <property type="project" value="UniProtKB-KW"/>
</dbReference>
<gene>
    <name evidence="2" type="ORF">JOF43_000768</name>
</gene>
<dbReference type="EMBL" id="JAGIOD010000001">
    <property type="protein sequence ID" value="MBP2380811.1"/>
    <property type="molecule type" value="Genomic_DNA"/>
</dbReference>
<dbReference type="InterPro" id="IPR002575">
    <property type="entry name" value="Aminoglycoside_PTrfase"/>
</dbReference>
<comment type="caution">
    <text evidence="2">The sequence shown here is derived from an EMBL/GenBank/DDBJ whole genome shotgun (WGS) entry which is preliminary data.</text>
</comment>
<keyword evidence="3" id="KW-1185">Reference proteome</keyword>
<dbReference type="InterPro" id="IPR011009">
    <property type="entry name" value="Kinase-like_dom_sf"/>
</dbReference>
<dbReference type="Gene3D" id="3.30.200.20">
    <property type="entry name" value="Phosphorylase Kinase, domain 1"/>
    <property type="match status" value="1"/>
</dbReference>
<sequence>MTHRLRWADLPLPVRTRVETRLGAPVLETRSAIGGFSSSSAEIVTTAGGRRAFVKAVTSRINAASEELNRREAATLADLPRDVPAPRLLDAFSEGDWFVLLIEVADGELPQQPWQPRELDVVLEALDTLAQVATPTPLPEVPALETLLGPDLKGFDRVAADPPPDLDPWLRERLDPLREAAELGVASLAGDILCHSDLRADNLLVTADGQVRIVDWAWAARGARFADALQLLASVDDRSGTLGVSARIDAVMARHGTPTEVATDLLAGILGFFVDAARLPTDPSLPTLHEHRRATRDQLFPMVRARWNREGRD</sequence>
<reference evidence="2 3" key="1">
    <citation type="submission" date="2021-03" db="EMBL/GenBank/DDBJ databases">
        <title>Sequencing the genomes of 1000 actinobacteria strains.</title>
        <authorList>
            <person name="Klenk H.-P."/>
        </authorList>
    </citation>
    <scope>NUCLEOTIDE SEQUENCE [LARGE SCALE GENOMIC DNA]</scope>
    <source>
        <strain evidence="2 3">DSM 14566</strain>
    </source>
</reference>
<name>A0ABS4WX89_9MICO</name>
<dbReference type="SUPFAM" id="SSF56112">
    <property type="entry name" value="Protein kinase-like (PK-like)"/>
    <property type="match status" value="1"/>
</dbReference>
<keyword evidence="2" id="KW-0808">Transferase</keyword>
<evidence type="ECO:0000313" key="2">
    <source>
        <dbReference type="EMBL" id="MBP2380811.1"/>
    </source>
</evidence>
<organism evidence="2 3">
    <name type="scientific">Brachybacterium sacelli</name>
    <dbReference type="NCBI Taxonomy" id="173364"/>
    <lineage>
        <taxon>Bacteria</taxon>
        <taxon>Bacillati</taxon>
        <taxon>Actinomycetota</taxon>
        <taxon>Actinomycetes</taxon>
        <taxon>Micrococcales</taxon>
        <taxon>Dermabacteraceae</taxon>
        <taxon>Brachybacterium</taxon>
    </lineage>
</organism>
<dbReference type="RefSeq" id="WP_209899325.1">
    <property type="nucleotide sequence ID" value="NZ_BAAAJW010000015.1"/>
</dbReference>
<evidence type="ECO:0000259" key="1">
    <source>
        <dbReference type="Pfam" id="PF01636"/>
    </source>
</evidence>
<protein>
    <submittedName>
        <fullName evidence="2">Aminoglycoside phosphotransferase (APT) family kinase protein</fullName>
    </submittedName>
</protein>
<accession>A0ABS4WX89</accession>
<evidence type="ECO:0000313" key="3">
    <source>
        <dbReference type="Proteomes" id="UP001519290"/>
    </source>
</evidence>